<feature type="domain" description="GIY-YIG" evidence="1">
    <location>
        <begin position="1"/>
        <end position="100"/>
    </location>
</feature>
<sequence length="291" mass="33926">MVCGIYQIINTVNGKSYIGQSRNIYRRWRQHTGGLNRQNPLETGNYPLRAAFLKYQLQTVASTPGMSGVFEFKIIERCTEDKLLERERFWIEKIKPKYNCNTWTPLRRRVRNIYEQKFWVQYHNYDNLGYVPGDSIIDDYGTQEEFGSEDLVSCISTNKRSILNAQGDTVFLIVGIGVNPKQYYLWSKLIIEEVEIADEYGAQSYHGFGNGWLMNSPVLLNSIPFNQFKSYCGNFGFGFMSIRDNSYLSHLKDLSETNRLGVAQINFDNYINDFYNQVIHVNPKEERRLFG</sequence>
<dbReference type="PROSITE" id="PS50164">
    <property type="entry name" value="GIY_YIG"/>
    <property type="match status" value="1"/>
</dbReference>
<dbReference type="RefSeq" id="WP_214433146.1">
    <property type="nucleotide sequence ID" value="NZ_CAWPUQ010000303.1"/>
</dbReference>
<proteinExistence type="predicted"/>
<evidence type="ECO:0000313" key="2">
    <source>
        <dbReference type="EMBL" id="MBH8574334.1"/>
    </source>
</evidence>
<evidence type="ECO:0000259" key="1">
    <source>
        <dbReference type="PROSITE" id="PS50164"/>
    </source>
</evidence>
<evidence type="ECO:0000313" key="3">
    <source>
        <dbReference type="Proteomes" id="UP000662314"/>
    </source>
</evidence>
<reference evidence="2 3" key="1">
    <citation type="journal article" date="2021" name="Int. J. Syst. Evol. Microbiol.">
        <title>Amazonocrinis nigriterrae gen. nov., sp. nov., Atlanticothrix silvestris gen. nov., sp. nov. and Dendronalium phyllosphericum gen. nov., sp. nov., nostocacean cyanobacteria from Brazilian environments.</title>
        <authorList>
            <person name="Alvarenga D.O."/>
            <person name="Andreote A.P.D."/>
            <person name="Branco L.H.Z."/>
            <person name="Delbaje E."/>
            <person name="Cruz R.B."/>
            <person name="Varani A.M."/>
            <person name="Fiore M.F."/>
        </authorList>
    </citation>
    <scope>NUCLEOTIDE SEQUENCE [LARGE SCALE GENOMIC DNA]</scope>
    <source>
        <strain evidence="2 3">CENA369</strain>
    </source>
</reference>
<dbReference type="InterPro" id="IPR000305">
    <property type="entry name" value="GIY-YIG_endonuc"/>
</dbReference>
<protein>
    <submittedName>
        <fullName evidence="2">GIY-YIG nuclease family protein</fullName>
    </submittedName>
</protein>
<dbReference type="InterPro" id="IPR035901">
    <property type="entry name" value="GIY-YIG_endonuc_sf"/>
</dbReference>
<gene>
    <name evidence="2" type="ORF">I8752_15160</name>
</gene>
<name>A0A8J7I1I1_9NOST</name>
<dbReference type="Pfam" id="PF01541">
    <property type="entry name" value="GIY-YIG"/>
    <property type="match status" value="1"/>
</dbReference>
<dbReference type="SUPFAM" id="SSF82771">
    <property type="entry name" value="GIY-YIG endonuclease"/>
    <property type="match status" value="1"/>
</dbReference>
<dbReference type="AlphaFoldDB" id="A0A8J7I1I1"/>
<dbReference type="Proteomes" id="UP000662314">
    <property type="component" value="Unassembled WGS sequence"/>
</dbReference>
<organism evidence="2 3">
    <name type="scientific">Dendronalium phyllosphericum CENA369</name>
    <dbReference type="NCBI Taxonomy" id="1725256"/>
    <lineage>
        <taxon>Bacteria</taxon>
        <taxon>Bacillati</taxon>
        <taxon>Cyanobacteriota</taxon>
        <taxon>Cyanophyceae</taxon>
        <taxon>Nostocales</taxon>
        <taxon>Nostocaceae</taxon>
        <taxon>Dendronalium</taxon>
        <taxon>Dendronalium phyllosphericum</taxon>
    </lineage>
</organism>
<dbReference type="Gene3D" id="3.40.1440.10">
    <property type="entry name" value="GIY-YIG endonuclease"/>
    <property type="match status" value="1"/>
</dbReference>
<dbReference type="EMBL" id="JAECZA010000067">
    <property type="protein sequence ID" value="MBH8574334.1"/>
    <property type="molecule type" value="Genomic_DNA"/>
</dbReference>
<accession>A0A8J7I1I1</accession>
<dbReference type="SMART" id="SM00465">
    <property type="entry name" value="GIYc"/>
    <property type="match status" value="1"/>
</dbReference>
<keyword evidence="3" id="KW-1185">Reference proteome</keyword>
<comment type="caution">
    <text evidence="2">The sequence shown here is derived from an EMBL/GenBank/DDBJ whole genome shotgun (WGS) entry which is preliminary data.</text>
</comment>